<dbReference type="KEGG" id="plei:Q9312_02220"/>
<dbReference type="RefSeq" id="WP_309202905.1">
    <property type="nucleotide sequence ID" value="NZ_CP133548.1"/>
</dbReference>
<dbReference type="EMBL" id="CP133548">
    <property type="protein sequence ID" value="WMS87751.1"/>
    <property type="molecule type" value="Genomic_DNA"/>
</dbReference>
<name>A0AA51RUA4_9GAMM</name>
<proteinExistence type="predicted"/>
<keyword evidence="2" id="KW-1185">Reference proteome</keyword>
<protein>
    <submittedName>
        <fullName evidence="1">Uncharacterized protein</fullName>
    </submittedName>
</protein>
<accession>A0AA51RUA4</accession>
<dbReference type="Proteomes" id="UP001239782">
    <property type="component" value="Chromosome"/>
</dbReference>
<organism evidence="1 2">
    <name type="scientific">Pleionea litopenaei</name>
    <dbReference type="NCBI Taxonomy" id="3070815"/>
    <lineage>
        <taxon>Bacteria</taxon>
        <taxon>Pseudomonadati</taxon>
        <taxon>Pseudomonadota</taxon>
        <taxon>Gammaproteobacteria</taxon>
        <taxon>Oceanospirillales</taxon>
        <taxon>Pleioneaceae</taxon>
        <taxon>Pleionea</taxon>
    </lineage>
</organism>
<dbReference type="AlphaFoldDB" id="A0AA51RUA4"/>
<reference evidence="1 2" key="1">
    <citation type="submission" date="2023-08" db="EMBL/GenBank/DDBJ databases">
        <title>Pleionea litopenaei sp. nov., isolated from stomach of juvenile Litopenaeus vannamei.</title>
        <authorList>
            <person name="Rho A.M."/>
            <person name="Hwang C.Y."/>
        </authorList>
    </citation>
    <scope>NUCLEOTIDE SEQUENCE [LARGE SCALE GENOMIC DNA]</scope>
    <source>
        <strain evidence="1 2">HL-JVS1</strain>
    </source>
</reference>
<gene>
    <name evidence="1" type="ORF">Q9312_02220</name>
</gene>
<evidence type="ECO:0000313" key="2">
    <source>
        <dbReference type="Proteomes" id="UP001239782"/>
    </source>
</evidence>
<evidence type="ECO:0000313" key="1">
    <source>
        <dbReference type="EMBL" id="WMS87751.1"/>
    </source>
</evidence>
<sequence>MNTESNGLKSTHFKSLASLIGVEHFNSEEAKELPKWRRLEILKELQELEKNMRDFDLN</sequence>